<dbReference type="Proteomes" id="UP000503349">
    <property type="component" value="Chromosome 8"/>
</dbReference>
<dbReference type="EMBL" id="CM015719">
    <property type="protein sequence ID" value="KAF3692532.1"/>
    <property type="molecule type" value="Genomic_DNA"/>
</dbReference>
<gene>
    <name evidence="3" type="ORF">EXN66_Car008208</name>
</gene>
<proteinExistence type="predicted"/>
<keyword evidence="1" id="KW-0880">Kelch repeat</keyword>
<evidence type="ECO:0000256" key="2">
    <source>
        <dbReference type="ARBA" id="ARBA00022737"/>
    </source>
</evidence>
<dbReference type="PANTHER" id="PTHR24412">
    <property type="entry name" value="KELCH PROTEIN"/>
    <property type="match status" value="1"/>
</dbReference>
<reference evidence="4" key="2">
    <citation type="submission" date="2019-02" db="EMBL/GenBank/DDBJ databases">
        <title>Opniocepnalus argus Var Kimnra genome.</title>
        <authorList>
            <person name="Zhou C."/>
            <person name="Xiao S."/>
        </authorList>
    </citation>
    <scope>NUCLEOTIDE SEQUENCE [LARGE SCALE GENOMIC DNA]</scope>
</reference>
<protein>
    <submittedName>
        <fullName evidence="3">Kelch-like protein 10</fullName>
    </submittedName>
</protein>
<keyword evidence="2" id="KW-0677">Repeat</keyword>
<dbReference type="AlphaFoldDB" id="A0A6G1PQJ0"/>
<name>A0A6G1PQJ0_CHAAH</name>
<dbReference type="Pfam" id="PF01344">
    <property type="entry name" value="Kelch_1"/>
    <property type="match status" value="1"/>
</dbReference>
<evidence type="ECO:0000256" key="1">
    <source>
        <dbReference type="ARBA" id="ARBA00022441"/>
    </source>
</evidence>
<keyword evidence="4" id="KW-1185">Reference proteome</keyword>
<dbReference type="SUPFAM" id="SSF117281">
    <property type="entry name" value="Kelch motif"/>
    <property type="match status" value="1"/>
</dbReference>
<organism evidence="3 4">
    <name type="scientific">Channa argus</name>
    <name type="common">Northern snakehead</name>
    <name type="synonym">Ophicephalus argus</name>
    <dbReference type="NCBI Taxonomy" id="215402"/>
    <lineage>
        <taxon>Eukaryota</taxon>
        <taxon>Metazoa</taxon>
        <taxon>Chordata</taxon>
        <taxon>Craniata</taxon>
        <taxon>Vertebrata</taxon>
        <taxon>Euteleostomi</taxon>
        <taxon>Actinopterygii</taxon>
        <taxon>Neopterygii</taxon>
        <taxon>Teleostei</taxon>
        <taxon>Neoteleostei</taxon>
        <taxon>Acanthomorphata</taxon>
        <taxon>Anabantaria</taxon>
        <taxon>Anabantiformes</taxon>
        <taxon>Channoidei</taxon>
        <taxon>Channidae</taxon>
        <taxon>Channa</taxon>
    </lineage>
</organism>
<sequence length="127" mass="13825">MRLSEGAIYYCRGERGNSVYNTIEKKETNQWTMIAAMGKGRSGIGVIAYAGYVFAVGGYDETTHLRTVEAYNPDTDSWSVMASMVQCRSKFGIAVINDRLFVVGGCPPLLASRATILKLTTGLLSLT</sequence>
<dbReference type="Gene3D" id="2.120.10.80">
    <property type="entry name" value="Kelch-type beta propeller"/>
    <property type="match status" value="1"/>
</dbReference>
<evidence type="ECO:0000313" key="3">
    <source>
        <dbReference type="EMBL" id="KAF3692532.1"/>
    </source>
</evidence>
<dbReference type="PANTHER" id="PTHR24412:SF441">
    <property type="entry name" value="KELCH-LIKE PROTEIN 28"/>
    <property type="match status" value="1"/>
</dbReference>
<dbReference type="SMART" id="SM00612">
    <property type="entry name" value="Kelch"/>
    <property type="match status" value="2"/>
</dbReference>
<dbReference type="InterPro" id="IPR015915">
    <property type="entry name" value="Kelch-typ_b-propeller"/>
</dbReference>
<reference evidence="3 4" key="1">
    <citation type="submission" date="2019-02" db="EMBL/GenBank/DDBJ databases">
        <title>Opniocepnalus argus genome.</title>
        <authorList>
            <person name="Zhou C."/>
            <person name="Xiao S."/>
        </authorList>
    </citation>
    <scope>NUCLEOTIDE SEQUENCE [LARGE SCALE GENOMIC DNA]</scope>
    <source>
        <strain evidence="3">OARG1902GOOAL</strain>
        <tissue evidence="3">Muscle</tissue>
    </source>
</reference>
<evidence type="ECO:0000313" key="4">
    <source>
        <dbReference type="Proteomes" id="UP000503349"/>
    </source>
</evidence>
<dbReference type="InterPro" id="IPR006652">
    <property type="entry name" value="Kelch_1"/>
</dbReference>
<accession>A0A6G1PQJ0</accession>